<dbReference type="Proteomes" id="UP001642360">
    <property type="component" value="Unassembled WGS sequence"/>
</dbReference>
<dbReference type="EMBL" id="CAUOFW020004736">
    <property type="protein sequence ID" value="CAK9167059.1"/>
    <property type="molecule type" value="Genomic_DNA"/>
</dbReference>
<organism evidence="1 2">
    <name type="scientific">Ilex paraguariensis</name>
    <name type="common">yerba mate</name>
    <dbReference type="NCBI Taxonomy" id="185542"/>
    <lineage>
        <taxon>Eukaryota</taxon>
        <taxon>Viridiplantae</taxon>
        <taxon>Streptophyta</taxon>
        <taxon>Embryophyta</taxon>
        <taxon>Tracheophyta</taxon>
        <taxon>Spermatophyta</taxon>
        <taxon>Magnoliopsida</taxon>
        <taxon>eudicotyledons</taxon>
        <taxon>Gunneridae</taxon>
        <taxon>Pentapetalae</taxon>
        <taxon>asterids</taxon>
        <taxon>campanulids</taxon>
        <taxon>Aquifoliales</taxon>
        <taxon>Aquifoliaceae</taxon>
        <taxon>Ilex</taxon>
    </lineage>
</organism>
<gene>
    <name evidence="1" type="ORF">ILEXP_LOCUS36307</name>
</gene>
<reference evidence="1 2" key="1">
    <citation type="submission" date="2024-02" db="EMBL/GenBank/DDBJ databases">
        <authorList>
            <person name="Vignale AGUSTIN F."/>
            <person name="Sosa J E."/>
            <person name="Modenutti C."/>
        </authorList>
    </citation>
    <scope>NUCLEOTIDE SEQUENCE [LARGE SCALE GENOMIC DNA]</scope>
</reference>
<sequence>IMLIKRVWRHTNSGSFTVKSACEQLSRRGIHNGIAKGIWDQKFFPSVQDRIPVMNIELGEPSNGNVNGLSEQEAQQGNENVSVGVMPGEVADTGKVDVLEDDVERVGTMNEGDDQRVNDKGGVSANPDSVAYDIPFAAGTSLEVFAFSSPIVLPRISPVVNAVAVLELRGFGE</sequence>
<comment type="caution">
    <text evidence="1">The sequence shown here is derived from an EMBL/GenBank/DDBJ whole genome shotgun (WGS) entry which is preliminary data.</text>
</comment>
<dbReference type="AlphaFoldDB" id="A0ABC8TCC6"/>
<accession>A0ABC8TCC6</accession>
<evidence type="ECO:0000313" key="1">
    <source>
        <dbReference type="EMBL" id="CAK9167059.1"/>
    </source>
</evidence>
<evidence type="ECO:0000313" key="2">
    <source>
        <dbReference type="Proteomes" id="UP001642360"/>
    </source>
</evidence>
<feature type="non-terminal residue" evidence="1">
    <location>
        <position position="1"/>
    </location>
</feature>
<name>A0ABC8TCC6_9AQUA</name>
<proteinExistence type="predicted"/>
<protein>
    <submittedName>
        <fullName evidence="1">Uncharacterized protein</fullName>
    </submittedName>
</protein>
<keyword evidence="2" id="KW-1185">Reference proteome</keyword>